<protein>
    <submittedName>
        <fullName evidence="2">Alpha/beta hydrolase</fullName>
    </submittedName>
</protein>
<dbReference type="GO" id="GO:0016787">
    <property type="term" value="F:hydrolase activity"/>
    <property type="evidence" value="ECO:0007669"/>
    <property type="project" value="UniProtKB-KW"/>
</dbReference>
<keyword evidence="2" id="KW-0378">Hydrolase</keyword>
<dbReference type="PANTHER" id="PTHR12277:SF81">
    <property type="entry name" value="PROTEIN ABHD13"/>
    <property type="match status" value="1"/>
</dbReference>
<organism evidence="2 3">
    <name type="scientific">Litoribacillus peritrichatus</name>
    <dbReference type="NCBI Taxonomy" id="718191"/>
    <lineage>
        <taxon>Bacteria</taxon>
        <taxon>Pseudomonadati</taxon>
        <taxon>Pseudomonadota</taxon>
        <taxon>Gammaproteobacteria</taxon>
        <taxon>Oceanospirillales</taxon>
        <taxon>Oceanospirillaceae</taxon>
        <taxon>Litoribacillus</taxon>
    </lineage>
</organism>
<keyword evidence="3" id="KW-1185">Reference proteome</keyword>
<accession>A0ABP7M4B4</accession>
<dbReference type="Proteomes" id="UP001501565">
    <property type="component" value="Unassembled WGS sequence"/>
</dbReference>
<proteinExistence type="predicted"/>
<feature type="domain" description="Serine aminopeptidase S33" evidence="1">
    <location>
        <begin position="72"/>
        <end position="184"/>
    </location>
</feature>
<dbReference type="Pfam" id="PF12146">
    <property type="entry name" value="Hydrolase_4"/>
    <property type="match status" value="1"/>
</dbReference>
<reference evidence="3" key="1">
    <citation type="journal article" date="2019" name="Int. J. Syst. Evol. Microbiol.">
        <title>The Global Catalogue of Microorganisms (GCM) 10K type strain sequencing project: providing services to taxonomists for standard genome sequencing and annotation.</title>
        <authorList>
            <consortium name="The Broad Institute Genomics Platform"/>
            <consortium name="The Broad Institute Genome Sequencing Center for Infectious Disease"/>
            <person name="Wu L."/>
            <person name="Ma J."/>
        </authorList>
    </citation>
    <scope>NUCLEOTIDE SEQUENCE [LARGE SCALE GENOMIC DNA]</scope>
    <source>
        <strain evidence="3">JCM 17551</strain>
    </source>
</reference>
<dbReference type="EMBL" id="BAABBN010000004">
    <property type="protein sequence ID" value="GAA3913242.1"/>
    <property type="molecule type" value="Genomic_DNA"/>
</dbReference>
<dbReference type="InterPro" id="IPR029058">
    <property type="entry name" value="AB_hydrolase_fold"/>
</dbReference>
<dbReference type="SUPFAM" id="SSF53474">
    <property type="entry name" value="alpha/beta-Hydrolases"/>
    <property type="match status" value="1"/>
</dbReference>
<evidence type="ECO:0000313" key="2">
    <source>
        <dbReference type="EMBL" id="GAA3913242.1"/>
    </source>
</evidence>
<sequence length="281" mass="31869">MIRGKEYFRLFAMVSFFLSLTGCRSLTTLYFHPSTQYFNDPKDYGLSYDTVTLKTADDQSLTHWLFHPEGSLKGRVVFFHGNAENISTHFASVHWLPKAGYEVLLVDYRGYGKSTGVPALPDVLGDMQLSYQWMKARSAQDDQPVYVLSQSIGSALTVIAMAEESSQPDCIVLDAGFASFKDMARISFQRSWLFWSFAYPASWLLPSEFEPMDYASQVTVPVLQMHSKADQVVPYEQGLKLNKTFSRAKWLEVSGPHIATFNLQRNRDAVLKFWETGCATD</sequence>
<evidence type="ECO:0000313" key="3">
    <source>
        <dbReference type="Proteomes" id="UP001501565"/>
    </source>
</evidence>
<dbReference type="PANTHER" id="PTHR12277">
    <property type="entry name" value="ALPHA/BETA HYDROLASE DOMAIN-CONTAINING PROTEIN"/>
    <property type="match status" value="1"/>
</dbReference>
<dbReference type="RefSeq" id="WP_344795123.1">
    <property type="nucleotide sequence ID" value="NZ_BAABBN010000004.1"/>
</dbReference>
<gene>
    <name evidence="2" type="ORF">GCM10022277_04870</name>
</gene>
<comment type="caution">
    <text evidence="2">The sequence shown here is derived from an EMBL/GenBank/DDBJ whole genome shotgun (WGS) entry which is preliminary data.</text>
</comment>
<evidence type="ECO:0000259" key="1">
    <source>
        <dbReference type="Pfam" id="PF12146"/>
    </source>
</evidence>
<dbReference type="InterPro" id="IPR022742">
    <property type="entry name" value="Hydrolase_4"/>
</dbReference>
<name>A0ABP7M4B4_9GAMM</name>
<dbReference type="Gene3D" id="3.40.50.1820">
    <property type="entry name" value="alpha/beta hydrolase"/>
    <property type="match status" value="1"/>
</dbReference>
<dbReference type="PROSITE" id="PS51257">
    <property type="entry name" value="PROKAR_LIPOPROTEIN"/>
    <property type="match status" value="1"/>
</dbReference>